<feature type="compositionally biased region" description="Polar residues" evidence="5">
    <location>
        <begin position="309"/>
        <end position="324"/>
    </location>
</feature>
<dbReference type="Proteomes" id="UP000515908">
    <property type="component" value="Chromosome 09"/>
</dbReference>
<dbReference type="GO" id="GO:0006364">
    <property type="term" value="P:rRNA processing"/>
    <property type="evidence" value="ECO:0007669"/>
    <property type="project" value="UniProtKB-KW"/>
</dbReference>
<dbReference type="PANTHER" id="PTHR12838:SF0">
    <property type="entry name" value="U3 SMALL NUCLEOLAR RNA-ASSOCIATED PROTEIN 11-RELATED"/>
    <property type="match status" value="1"/>
</dbReference>
<dbReference type="InterPro" id="IPR007144">
    <property type="entry name" value="SSU_processome_Utp11"/>
</dbReference>
<accession>A0A7G2CEX9</accession>
<evidence type="ECO:0000313" key="7">
    <source>
        <dbReference type="Proteomes" id="UP000515908"/>
    </source>
</evidence>
<dbReference type="VEuPathDB" id="TriTrypDB:ADEAN_000501900"/>
<dbReference type="PANTHER" id="PTHR12838">
    <property type="entry name" value="U3 SMALL NUCLEOLAR RNA-ASSOCIATED PROTEIN 11"/>
    <property type="match status" value="1"/>
</dbReference>
<name>A0A7G2CEX9_9TRYP</name>
<keyword evidence="3" id="KW-0698">rRNA processing</keyword>
<proteinExistence type="inferred from homology"/>
<sequence length="345" mass="39945">MTKGKGKNPGASGLNKHIKRKEHKERSQLESRKKLGQLEKHKDYIVRAKKRKAKKEKLLNIKRSVAQRNPDEFHIGMTKTVMDASTGRMLSRKNRKARAERQTDLKNTLQGNARNLQYLDFKAQSDVHRVKEIVEEDVSGAVLSTTPSNKHVVFTETEEEFKNFDPLKYFDTTKEMLQVHPALRGSLSVMKNTVLPETVLLAGHHVKTTSQRRAERRKIQEELARKNVTDEEERDKLVEKMKQKLRKEDKVAFSELVQEQSGQPTEEEEEVFDPVEKLKAIHNAQETARLAAAARRAKEVTQRMERSKSLSSLASVIRRQNNGIRRQLDQRKENRFKPNATRRAR</sequence>
<evidence type="ECO:0000256" key="2">
    <source>
        <dbReference type="ARBA" id="ARBA00008105"/>
    </source>
</evidence>
<evidence type="ECO:0000256" key="3">
    <source>
        <dbReference type="ARBA" id="ARBA00022552"/>
    </source>
</evidence>
<evidence type="ECO:0000256" key="1">
    <source>
        <dbReference type="ARBA" id="ARBA00004604"/>
    </source>
</evidence>
<comment type="subcellular location">
    <subcellularLocation>
        <location evidence="1">Nucleus</location>
        <location evidence="1">Nucleolus</location>
    </subcellularLocation>
</comment>
<organism evidence="6 7">
    <name type="scientific">Angomonas deanei</name>
    <dbReference type="NCBI Taxonomy" id="59799"/>
    <lineage>
        <taxon>Eukaryota</taxon>
        <taxon>Discoba</taxon>
        <taxon>Euglenozoa</taxon>
        <taxon>Kinetoplastea</taxon>
        <taxon>Metakinetoplastina</taxon>
        <taxon>Trypanosomatida</taxon>
        <taxon>Trypanosomatidae</taxon>
        <taxon>Strigomonadinae</taxon>
        <taxon>Angomonas</taxon>
    </lineage>
</organism>
<reference evidence="6 7" key="1">
    <citation type="submission" date="2020-08" db="EMBL/GenBank/DDBJ databases">
        <authorList>
            <person name="Newling K."/>
            <person name="Davey J."/>
            <person name="Forrester S."/>
        </authorList>
    </citation>
    <scope>NUCLEOTIDE SEQUENCE [LARGE SCALE GENOMIC DNA]</scope>
    <source>
        <strain evidence="7">Crithidia deanei Carvalho (ATCC PRA-265)</strain>
    </source>
</reference>
<feature type="compositionally biased region" description="Basic and acidic residues" evidence="5">
    <location>
        <begin position="326"/>
        <end position="336"/>
    </location>
</feature>
<dbReference type="OrthoDB" id="29058at2759"/>
<dbReference type="GO" id="GO:0032040">
    <property type="term" value="C:small-subunit processome"/>
    <property type="evidence" value="ECO:0007669"/>
    <property type="project" value="InterPro"/>
</dbReference>
<feature type="region of interest" description="Disordered" evidence="5">
    <location>
        <begin position="302"/>
        <end position="345"/>
    </location>
</feature>
<feature type="compositionally biased region" description="Basic and acidic residues" evidence="5">
    <location>
        <begin position="24"/>
        <end position="42"/>
    </location>
</feature>
<dbReference type="Pfam" id="PF03998">
    <property type="entry name" value="Utp11"/>
    <property type="match status" value="1"/>
</dbReference>
<evidence type="ECO:0000313" key="6">
    <source>
        <dbReference type="EMBL" id="CAD2217541.1"/>
    </source>
</evidence>
<keyword evidence="7" id="KW-1185">Reference proteome</keyword>
<gene>
    <name evidence="6" type="ORF">ADEAN_000501900</name>
</gene>
<keyword evidence="4" id="KW-0539">Nucleus</keyword>
<feature type="region of interest" description="Disordered" evidence="5">
    <location>
        <begin position="1"/>
        <end position="42"/>
    </location>
</feature>
<comment type="similarity">
    <text evidence="2">Belongs to the UTP11 family.</text>
</comment>
<dbReference type="AlphaFoldDB" id="A0A7G2CEX9"/>
<dbReference type="EMBL" id="LR877153">
    <property type="protein sequence ID" value="CAD2217541.1"/>
    <property type="molecule type" value="Genomic_DNA"/>
</dbReference>
<evidence type="ECO:0000256" key="4">
    <source>
        <dbReference type="ARBA" id="ARBA00023242"/>
    </source>
</evidence>
<protein>
    <submittedName>
        <fullName evidence="6">Utp11 protein, putative</fullName>
    </submittedName>
</protein>
<evidence type="ECO:0000256" key="5">
    <source>
        <dbReference type="SAM" id="MobiDB-lite"/>
    </source>
</evidence>